<keyword evidence="2" id="KW-0273">Eye lens protein</keyword>
<keyword evidence="4" id="KW-1185">Reference proteome</keyword>
<evidence type="ECO:0000313" key="4">
    <source>
        <dbReference type="Proteomes" id="UP000749559"/>
    </source>
</evidence>
<dbReference type="InterPro" id="IPR036282">
    <property type="entry name" value="Glutathione-S-Trfase_C_sf"/>
</dbReference>
<dbReference type="OrthoDB" id="414243at2759"/>
<dbReference type="FunFam" id="3.40.30.10:FF:000258">
    <property type="entry name" value="Glutathione S-transferase"/>
    <property type="match status" value="1"/>
</dbReference>
<evidence type="ECO:0000256" key="2">
    <source>
        <dbReference type="ARBA" id="ARBA00022613"/>
    </source>
</evidence>
<dbReference type="PROSITE" id="PS50404">
    <property type="entry name" value="GST_NTER"/>
    <property type="match status" value="1"/>
</dbReference>
<dbReference type="CDD" id="cd03192">
    <property type="entry name" value="GST_C_Sigma_like"/>
    <property type="match status" value="1"/>
</dbReference>
<dbReference type="InterPro" id="IPR050213">
    <property type="entry name" value="GST_superfamily"/>
</dbReference>
<dbReference type="Gene3D" id="3.40.30.10">
    <property type="entry name" value="Glutaredoxin"/>
    <property type="match status" value="1"/>
</dbReference>
<protein>
    <submittedName>
        <fullName evidence="3">Uncharacterized protein</fullName>
    </submittedName>
</protein>
<dbReference type="PANTHER" id="PTHR11571">
    <property type="entry name" value="GLUTATHIONE S-TRANSFERASE"/>
    <property type="match status" value="1"/>
</dbReference>
<name>A0A8J1T6T0_OWEFU</name>
<reference evidence="3" key="1">
    <citation type="submission" date="2022-03" db="EMBL/GenBank/DDBJ databases">
        <authorList>
            <person name="Martin C."/>
        </authorList>
    </citation>
    <scope>NUCLEOTIDE SEQUENCE</scope>
</reference>
<dbReference type="AlphaFoldDB" id="A0A8J1T6T0"/>
<dbReference type="Pfam" id="PF14497">
    <property type="entry name" value="GST_C_3"/>
    <property type="match status" value="1"/>
</dbReference>
<dbReference type="SFLD" id="SFLDS00019">
    <property type="entry name" value="Glutathione_Transferase_(cytos"/>
    <property type="match status" value="1"/>
</dbReference>
<evidence type="ECO:0000256" key="1">
    <source>
        <dbReference type="ARBA" id="ARBA00007409"/>
    </source>
</evidence>
<dbReference type="Pfam" id="PF02798">
    <property type="entry name" value="GST_N"/>
    <property type="match status" value="1"/>
</dbReference>
<dbReference type="PROSITE" id="PS50405">
    <property type="entry name" value="GST_CTER"/>
    <property type="match status" value="1"/>
</dbReference>
<comment type="similarity">
    <text evidence="1">Belongs to the GST superfamily.</text>
</comment>
<dbReference type="GO" id="GO:0004364">
    <property type="term" value="F:glutathione transferase activity"/>
    <property type="evidence" value="ECO:0007669"/>
    <property type="project" value="TreeGrafter"/>
</dbReference>
<dbReference type="Gene3D" id="1.20.1050.10">
    <property type="match status" value="1"/>
</dbReference>
<dbReference type="GO" id="GO:0006749">
    <property type="term" value="P:glutathione metabolic process"/>
    <property type="evidence" value="ECO:0007669"/>
    <property type="project" value="TreeGrafter"/>
</dbReference>
<dbReference type="InterPro" id="IPR004045">
    <property type="entry name" value="Glutathione_S-Trfase_N"/>
</dbReference>
<dbReference type="Proteomes" id="UP000749559">
    <property type="component" value="Unassembled WGS sequence"/>
</dbReference>
<dbReference type="InterPro" id="IPR036249">
    <property type="entry name" value="Thioredoxin-like_sf"/>
</dbReference>
<dbReference type="InterPro" id="IPR004046">
    <property type="entry name" value="GST_C"/>
</dbReference>
<comment type="caution">
    <text evidence="3">The sequence shown here is derived from an EMBL/GenBank/DDBJ whole genome shotgun (WGS) entry which is preliminary data.</text>
</comment>
<dbReference type="CDD" id="cd03039">
    <property type="entry name" value="GST_N_Sigma_like"/>
    <property type="match status" value="1"/>
</dbReference>
<evidence type="ECO:0000313" key="3">
    <source>
        <dbReference type="EMBL" id="CAH1784060.1"/>
    </source>
</evidence>
<dbReference type="SUPFAM" id="SSF52833">
    <property type="entry name" value="Thioredoxin-like"/>
    <property type="match status" value="1"/>
</dbReference>
<sequence length="208" mass="23900">MQKKFKLTYFSVRARGELIRLLFHYAGKEFEDVRVEFAEWPALQPNTPYLSLPILEHGGVVVGQSTSIARYVAKELGLAGRTTLEQALTDGIIDSITDIFNELVKFAFEKDETKKEELKTKYIEETLPKWCGLIEKQLETKVNGNGTWLVGDQISWADIGVFNFLNYMELMKLDIGFSRYPYLNALKERVQGTERISNYISERPEATM</sequence>
<dbReference type="PANTHER" id="PTHR11571:SF150">
    <property type="entry name" value="GLUTATHIONE S-TRANSFERASE"/>
    <property type="match status" value="1"/>
</dbReference>
<dbReference type="SUPFAM" id="SSF47616">
    <property type="entry name" value="GST C-terminal domain-like"/>
    <property type="match status" value="1"/>
</dbReference>
<dbReference type="GO" id="GO:0005212">
    <property type="term" value="F:structural constituent of eye lens"/>
    <property type="evidence" value="ECO:0007669"/>
    <property type="project" value="UniProtKB-KW"/>
</dbReference>
<accession>A0A8J1T6T0</accession>
<proteinExistence type="inferred from homology"/>
<dbReference type="InterPro" id="IPR010987">
    <property type="entry name" value="Glutathione-S-Trfase_C-like"/>
</dbReference>
<dbReference type="SFLD" id="SFLDG00363">
    <property type="entry name" value="AMPS_(cytGST):_Alpha-__Mu-__Pi"/>
    <property type="match status" value="1"/>
</dbReference>
<organism evidence="3 4">
    <name type="scientific">Owenia fusiformis</name>
    <name type="common">Polychaete worm</name>
    <dbReference type="NCBI Taxonomy" id="6347"/>
    <lineage>
        <taxon>Eukaryota</taxon>
        <taxon>Metazoa</taxon>
        <taxon>Spiralia</taxon>
        <taxon>Lophotrochozoa</taxon>
        <taxon>Annelida</taxon>
        <taxon>Polychaeta</taxon>
        <taxon>Sedentaria</taxon>
        <taxon>Canalipalpata</taxon>
        <taxon>Sabellida</taxon>
        <taxon>Oweniida</taxon>
        <taxon>Oweniidae</taxon>
        <taxon>Owenia</taxon>
    </lineage>
</organism>
<dbReference type="InterPro" id="IPR040079">
    <property type="entry name" value="Glutathione_S-Trfase"/>
</dbReference>
<dbReference type="EMBL" id="CAIIXF020000005">
    <property type="protein sequence ID" value="CAH1784060.1"/>
    <property type="molecule type" value="Genomic_DNA"/>
</dbReference>
<dbReference type="SFLD" id="SFLDG01205">
    <property type="entry name" value="AMPS.1"/>
    <property type="match status" value="1"/>
</dbReference>
<dbReference type="FunFam" id="1.20.1050.10:FF:000030">
    <property type="entry name" value="Glutathione S-transferase S1"/>
    <property type="match status" value="1"/>
</dbReference>
<gene>
    <name evidence="3" type="ORF">OFUS_LOCUS10317</name>
</gene>